<comment type="subcellular location">
    <subcellularLocation>
        <location evidence="1">Golgi apparatus</location>
    </subcellularLocation>
</comment>
<dbReference type="AlphaFoldDB" id="A0A8S4A5D5"/>
<dbReference type="PANTHER" id="PTHR14899:SF0">
    <property type="entry name" value="G KINASE-ANCHORING PROTEIN 1"/>
    <property type="match status" value="1"/>
</dbReference>
<protein>
    <recommendedName>
        <fullName evidence="8">G kinase-anchoring protein 1</fullName>
    </recommendedName>
</protein>
<sequence>MANRSGIAVSSSRFACLRIEDDDENESKQSMKPKQEKNANSTAAAKKKNKKKKEANETEKLKNLAFGKVGGGSGGKGHPHKNVAGDGGDEGKAWNSWKEHDKEAVEEQFKDDLEKALLQSRLEAEKKQQEAKKLKERIDAGLEVPTTREGRKKKKQKEKPQPMSLEQFKQLPPDRPVASDDSEDEVNGHPVVPQVQTSLPPSQQDPKFFNSIQEDAEQILKHEKIQEEYRKQYTSDSVIVAKLKADLEKKDEELQQIKAKVESMEDELKQVKKRNKQLCVILAQGEMKDKAQVLLQVDELTAVKDELTDQVADLTAELEKEKSKNHALKAELDKLKTNKHGK</sequence>
<dbReference type="GO" id="GO:0007165">
    <property type="term" value="P:signal transduction"/>
    <property type="evidence" value="ECO:0007669"/>
    <property type="project" value="InterPro"/>
</dbReference>
<keyword evidence="7" id="KW-1185">Reference proteome</keyword>
<dbReference type="OrthoDB" id="5864420at2759"/>
<proteinExistence type="inferred from homology"/>
<evidence type="ECO:0000256" key="1">
    <source>
        <dbReference type="ARBA" id="ARBA00004555"/>
    </source>
</evidence>
<accession>A0A8S4A5D5</accession>
<dbReference type="EMBL" id="CAJHNH020008368">
    <property type="protein sequence ID" value="CAG5135498.1"/>
    <property type="molecule type" value="Genomic_DNA"/>
</dbReference>
<dbReference type="PRINTS" id="PR02083">
    <property type="entry name" value="GKINASEAP1"/>
</dbReference>
<evidence type="ECO:0000313" key="6">
    <source>
        <dbReference type="EMBL" id="CAG5135498.1"/>
    </source>
</evidence>
<feature type="compositionally biased region" description="Basic and acidic residues" evidence="5">
    <location>
        <begin position="124"/>
        <end position="140"/>
    </location>
</feature>
<evidence type="ECO:0000256" key="4">
    <source>
        <dbReference type="ARBA" id="ARBA00023054"/>
    </source>
</evidence>
<comment type="similarity">
    <text evidence="2">Belongs to the GKAP1 family.</text>
</comment>
<feature type="region of interest" description="Disordered" evidence="5">
    <location>
        <begin position="1"/>
        <end position="108"/>
    </location>
</feature>
<keyword evidence="4" id="KW-0175">Coiled coil</keyword>
<reference evidence="6" key="1">
    <citation type="submission" date="2021-04" db="EMBL/GenBank/DDBJ databases">
        <authorList>
            <consortium name="Molecular Ecology Group"/>
        </authorList>
    </citation>
    <scope>NUCLEOTIDE SEQUENCE</scope>
</reference>
<keyword evidence="3" id="KW-0333">Golgi apparatus</keyword>
<evidence type="ECO:0000313" key="7">
    <source>
        <dbReference type="Proteomes" id="UP000678393"/>
    </source>
</evidence>
<name>A0A8S4A5D5_9EUPU</name>
<dbReference type="Proteomes" id="UP000678393">
    <property type="component" value="Unassembled WGS sequence"/>
</dbReference>
<gene>
    <name evidence="6" type="ORF">CUNI_LOCUS21056</name>
</gene>
<feature type="compositionally biased region" description="Basic and acidic residues" evidence="5">
    <location>
        <begin position="89"/>
        <end position="108"/>
    </location>
</feature>
<dbReference type="InterPro" id="IPR026109">
    <property type="entry name" value="GKAP1"/>
</dbReference>
<feature type="region of interest" description="Disordered" evidence="5">
    <location>
        <begin position="124"/>
        <end position="207"/>
    </location>
</feature>
<evidence type="ECO:0000256" key="2">
    <source>
        <dbReference type="ARBA" id="ARBA00006662"/>
    </source>
</evidence>
<feature type="compositionally biased region" description="Basic and acidic residues" evidence="5">
    <location>
        <begin position="26"/>
        <end position="37"/>
    </location>
</feature>
<feature type="region of interest" description="Disordered" evidence="5">
    <location>
        <begin position="318"/>
        <end position="342"/>
    </location>
</feature>
<evidence type="ECO:0000256" key="5">
    <source>
        <dbReference type="SAM" id="MobiDB-lite"/>
    </source>
</evidence>
<evidence type="ECO:0008006" key="8">
    <source>
        <dbReference type="Google" id="ProtNLM"/>
    </source>
</evidence>
<dbReference type="PANTHER" id="PTHR14899">
    <property type="entry name" value="G KINASE ANCHORING PROTEIN 1"/>
    <property type="match status" value="1"/>
</dbReference>
<dbReference type="GO" id="GO:0005794">
    <property type="term" value="C:Golgi apparatus"/>
    <property type="evidence" value="ECO:0007669"/>
    <property type="project" value="UniProtKB-SubCell"/>
</dbReference>
<feature type="compositionally biased region" description="Basic and acidic residues" evidence="5">
    <location>
        <begin position="318"/>
        <end position="336"/>
    </location>
</feature>
<feature type="compositionally biased region" description="Polar residues" evidence="5">
    <location>
        <begin position="194"/>
        <end position="207"/>
    </location>
</feature>
<evidence type="ECO:0000256" key="3">
    <source>
        <dbReference type="ARBA" id="ARBA00023034"/>
    </source>
</evidence>
<organism evidence="6 7">
    <name type="scientific">Candidula unifasciata</name>
    <dbReference type="NCBI Taxonomy" id="100452"/>
    <lineage>
        <taxon>Eukaryota</taxon>
        <taxon>Metazoa</taxon>
        <taxon>Spiralia</taxon>
        <taxon>Lophotrochozoa</taxon>
        <taxon>Mollusca</taxon>
        <taxon>Gastropoda</taxon>
        <taxon>Heterobranchia</taxon>
        <taxon>Euthyneura</taxon>
        <taxon>Panpulmonata</taxon>
        <taxon>Eupulmonata</taxon>
        <taxon>Stylommatophora</taxon>
        <taxon>Helicina</taxon>
        <taxon>Helicoidea</taxon>
        <taxon>Geomitridae</taxon>
        <taxon>Candidula</taxon>
    </lineage>
</organism>
<comment type="caution">
    <text evidence="6">The sequence shown here is derived from an EMBL/GenBank/DDBJ whole genome shotgun (WGS) entry which is preliminary data.</text>
</comment>